<dbReference type="PROSITE" id="PS51257">
    <property type="entry name" value="PROKAR_LIPOPROTEIN"/>
    <property type="match status" value="1"/>
</dbReference>
<proteinExistence type="predicted"/>
<dbReference type="GO" id="GO:1904680">
    <property type="term" value="F:peptide transmembrane transporter activity"/>
    <property type="evidence" value="ECO:0007669"/>
    <property type="project" value="TreeGrafter"/>
</dbReference>
<dbReference type="GO" id="GO:0015833">
    <property type="term" value="P:peptide transport"/>
    <property type="evidence" value="ECO:0007669"/>
    <property type="project" value="TreeGrafter"/>
</dbReference>
<keyword evidence="1" id="KW-0732">Signal</keyword>
<dbReference type="PIRSF" id="PIRSF002741">
    <property type="entry name" value="MppA"/>
    <property type="match status" value="1"/>
</dbReference>
<dbReference type="GO" id="GO:0042597">
    <property type="term" value="C:periplasmic space"/>
    <property type="evidence" value="ECO:0007669"/>
    <property type="project" value="UniProtKB-ARBA"/>
</dbReference>
<dbReference type="InterPro" id="IPR000914">
    <property type="entry name" value="SBP_5_dom"/>
</dbReference>
<evidence type="ECO:0000313" key="4">
    <source>
        <dbReference type="Proteomes" id="UP000019491"/>
    </source>
</evidence>
<feature type="signal peptide" evidence="1">
    <location>
        <begin position="1"/>
        <end position="35"/>
    </location>
</feature>
<sequence>MVHINHKRSVLRRCVPAVIAAALSASLIACGTADSGPVNLSTQTWLVPQDWGAIDPLKVSATNVGAIMLVLEPLVVANTRGGVDPNLATQTMPDPTTYVYNLRKDAKFADGNPVTVDDVVYSFDIHRAPDSTSTLSSPFENVTTVETTADDQVTVKLAEPDVQFGYVVAQVGIVEKSVREQLGDGAGSPDKPNVGSGPYIVDTYNPGALLILKRNENYWGPKPQAEKLTLKLVTDDSARSLAVQSGSVTGAFDVPSAQASTYDHATGMEVISGSNPSVMLFNVNVGVAPWNDIHVRRAVSRAIDKEGIVNAVLQGRGKPAISVTDPRNLEDVLPQDKTDELYQKLDQNRYDLEAAKAELRQSAHPNGFDATVIYSEVESSAGLVAQVISQNLKPLGINLTVKSVPDAQYTDAVFFQHTAPASIVDYTSDSPDPINMPNYLSNSAQTLAKGGYTNIADYDSPQQDELLGEYLQTPANDQAKRGQLLSNILMNIANDASYIPIYNADYLAAVKDGISFAGFDGMWWMRRWVNDITVNPSAVQ</sequence>
<dbReference type="GO" id="GO:0043190">
    <property type="term" value="C:ATP-binding cassette (ABC) transporter complex"/>
    <property type="evidence" value="ECO:0007669"/>
    <property type="project" value="InterPro"/>
</dbReference>
<evidence type="ECO:0000259" key="2">
    <source>
        <dbReference type="Pfam" id="PF00496"/>
    </source>
</evidence>
<dbReference type="InterPro" id="IPR030678">
    <property type="entry name" value="Peptide/Ni-bd"/>
</dbReference>
<reference evidence="3 4" key="1">
    <citation type="submission" date="2014-02" db="EMBL/GenBank/DDBJ databases">
        <title>Whole genome shotgun sequence of Rhodococcus wratislaviensis NBRC 100605.</title>
        <authorList>
            <person name="Hosoyama A."/>
            <person name="Tsuchikane K."/>
            <person name="Yoshida I."/>
            <person name="Ohji S."/>
            <person name="Ichikawa N."/>
            <person name="Yamazoe A."/>
            <person name="Fujita N."/>
        </authorList>
    </citation>
    <scope>NUCLEOTIDE SEQUENCE [LARGE SCALE GENOMIC DNA]</scope>
    <source>
        <strain evidence="3 4">NBRC 100605</strain>
    </source>
</reference>
<gene>
    <name evidence="3" type="ORF">RW1_009_01040</name>
</gene>
<dbReference type="AlphaFoldDB" id="X0QYI6"/>
<dbReference type="RefSeq" id="WP_037228617.1">
    <property type="nucleotide sequence ID" value="NZ_BAWF01000009.1"/>
</dbReference>
<accession>X0QYI6</accession>
<dbReference type="InterPro" id="IPR039424">
    <property type="entry name" value="SBP_5"/>
</dbReference>
<keyword evidence="4" id="KW-1185">Reference proteome</keyword>
<feature type="chain" id="PRO_5004945697" evidence="1">
    <location>
        <begin position="36"/>
        <end position="540"/>
    </location>
</feature>
<dbReference type="OrthoDB" id="9046151at2"/>
<dbReference type="Gene3D" id="3.40.190.10">
    <property type="entry name" value="Periplasmic binding protein-like II"/>
    <property type="match status" value="1"/>
</dbReference>
<name>X0QYI6_RHOWR</name>
<feature type="domain" description="Solute-binding protein family 5" evidence="2">
    <location>
        <begin position="83"/>
        <end position="444"/>
    </location>
</feature>
<dbReference type="CDD" id="cd00995">
    <property type="entry name" value="PBP2_NikA_DppA_OppA_like"/>
    <property type="match status" value="1"/>
</dbReference>
<dbReference type="PANTHER" id="PTHR30290">
    <property type="entry name" value="PERIPLASMIC BINDING COMPONENT OF ABC TRANSPORTER"/>
    <property type="match status" value="1"/>
</dbReference>
<protein>
    <submittedName>
        <fullName evidence="3">Putative ABC transporter substrate-binding protein</fullName>
    </submittedName>
</protein>
<evidence type="ECO:0000256" key="1">
    <source>
        <dbReference type="SAM" id="SignalP"/>
    </source>
</evidence>
<organism evidence="3 4">
    <name type="scientific">Rhodococcus wratislaviensis NBRC 100605</name>
    <dbReference type="NCBI Taxonomy" id="1219028"/>
    <lineage>
        <taxon>Bacteria</taxon>
        <taxon>Bacillati</taxon>
        <taxon>Actinomycetota</taxon>
        <taxon>Actinomycetes</taxon>
        <taxon>Mycobacteriales</taxon>
        <taxon>Nocardiaceae</taxon>
        <taxon>Rhodococcus</taxon>
    </lineage>
</organism>
<dbReference type="EMBL" id="BAWF01000009">
    <property type="protein sequence ID" value="GAF43680.1"/>
    <property type="molecule type" value="Genomic_DNA"/>
</dbReference>
<dbReference type="Pfam" id="PF00496">
    <property type="entry name" value="SBP_bac_5"/>
    <property type="match status" value="1"/>
</dbReference>
<dbReference type="PANTHER" id="PTHR30290:SF65">
    <property type="entry name" value="MONOACYL PHOSPHATIDYLINOSITOL TETRAMANNOSIDE-BINDING PROTEIN LPQW-RELATED"/>
    <property type="match status" value="1"/>
</dbReference>
<dbReference type="SUPFAM" id="SSF53850">
    <property type="entry name" value="Periplasmic binding protein-like II"/>
    <property type="match status" value="1"/>
</dbReference>
<dbReference type="Proteomes" id="UP000019491">
    <property type="component" value="Unassembled WGS sequence"/>
</dbReference>
<comment type="caution">
    <text evidence="3">The sequence shown here is derived from an EMBL/GenBank/DDBJ whole genome shotgun (WGS) entry which is preliminary data.</text>
</comment>
<dbReference type="Gene3D" id="3.10.105.10">
    <property type="entry name" value="Dipeptide-binding Protein, Domain 3"/>
    <property type="match status" value="1"/>
</dbReference>
<evidence type="ECO:0000313" key="3">
    <source>
        <dbReference type="EMBL" id="GAF43680.1"/>
    </source>
</evidence>